<gene>
    <name evidence="3" type="ORF">EWP37_23405</name>
    <name evidence="4" type="ORF">KR70_22640</name>
</gene>
<evidence type="ECO:0000256" key="1">
    <source>
        <dbReference type="SAM" id="MobiDB-lite"/>
    </source>
</evidence>
<reference evidence="4" key="1">
    <citation type="submission" date="2018-07" db="EMBL/GenBank/DDBJ databases">
        <authorList>
            <consortium name="GenomeTrakr network: Whole genome sequencing for foodborne pathogen traceback"/>
        </authorList>
    </citation>
    <scope>NUCLEOTIDE SEQUENCE</scope>
    <source>
        <strain evidence="4">CFSAN023158</strain>
    </source>
</reference>
<sequence length="118" mass="13152">MCGCPEHRTGSAARPAPEVSISKTQRRYQVGYISVRHENSKTHMTTYYSRIPSLHLKGDWLAEAGFDTGASVTVKISEGCLTLIAERDEVQELREELYQVKQVVKGMKVGISGVLREV</sequence>
<evidence type="ECO:0000259" key="2">
    <source>
        <dbReference type="Pfam" id="PF08845"/>
    </source>
</evidence>
<evidence type="ECO:0000313" key="3">
    <source>
        <dbReference type="EMBL" id="EAM6371322.1"/>
    </source>
</evidence>
<dbReference type="EMBL" id="AACVOG010000024">
    <property type="protein sequence ID" value="EAM6371322.1"/>
    <property type="molecule type" value="Genomic_DNA"/>
</dbReference>
<comment type="caution">
    <text evidence="4">The sequence shown here is derived from an EMBL/GenBank/DDBJ whole genome shotgun (WGS) entry which is preliminary data.</text>
</comment>
<feature type="domain" description="Toxin SymE-like" evidence="2">
    <location>
        <begin position="25"/>
        <end position="84"/>
    </location>
</feature>
<dbReference type="InterPro" id="IPR014944">
    <property type="entry name" value="Toxin_SymE-like"/>
</dbReference>
<dbReference type="GO" id="GO:0003723">
    <property type="term" value="F:RNA binding"/>
    <property type="evidence" value="ECO:0007669"/>
    <property type="project" value="InterPro"/>
</dbReference>
<dbReference type="GO" id="GO:0005737">
    <property type="term" value="C:cytoplasm"/>
    <property type="evidence" value="ECO:0007669"/>
    <property type="project" value="InterPro"/>
</dbReference>
<dbReference type="AlphaFoldDB" id="A0A5U2IV27"/>
<protein>
    <submittedName>
        <fullName evidence="4">Type I addiction module toxin, SymE family</fullName>
    </submittedName>
</protein>
<proteinExistence type="predicted"/>
<dbReference type="Pfam" id="PF08845">
    <property type="entry name" value="SymE_toxin"/>
    <property type="match status" value="1"/>
</dbReference>
<accession>A0A5U2IV27</accession>
<dbReference type="GO" id="GO:0016788">
    <property type="term" value="F:hydrolase activity, acting on ester bonds"/>
    <property type="evidence" value="ECO:0007669"/>
    <property type="project" value="InterPro"/>
</dbReference>
<reference evidence="3" key="2">
    <citation type="submission" date="2019-02" db="EMBL/GenBank/DDBJ databases">
        <authorList>
            <consortium name="PulseNet: The National Subtyping Network for Foodborne Disease Surveillance"/>
            <person name="Tarr C.L."/>
            <person name="Trees E."/>
            <person name="Katz L.S."/>
            <person name="Carleton-Romer H.A."/>
            <person name="Stroika S."/>
            <person name="Kucerova Z."/>
            <person name="Roache K.F."/>
            <person name="Sabol A.L."/>
            <person name="Besser J."/>
            <person name="Gerner-Smidt P."/>
        </authorList>
    </citation>
    <scope>NUCLEOTIDE SEQUENCE</scope>
    <source>
        <strain evidence="3">PNUSAS060991</strain>
    </source>
</reference>
<name>A0A5U2IV27_SALER</name>
<dbReference type="GO" id="GO:0016070">
    <property type="term" value="P:RNA metabolic process"/>
    <property type="evidence" value="ECO:0007669"/>
    <property type="project" value="InterPro"/>
</dbReference>
<feature type="region of interest" description="Disordered" evidence="1">
    <location>
        <begin position="1"/>
        <end position="22"/>
    </location>
</feature>
<organism evidence="4">
    <name type="scientific">Salmonella enterica</name>
    <name type="common">Salmonella choleraesuis</name>
    <dbReference type="NCBI Taxonomy" id="28901"/>
    <lineage>
        <taxon>Bacteria</taxon>
        <taxon>Pseudomonadati</taxon>
        <taxon>Pseudomonadota</taxon>
        <taxon>Gammaproteobacteria</taxon>
        <taxon>Enterobacterales</taxon>
        <taxon>Enterobacteriaceae</taxon>
        <taxon>Salmonella</taxon>
    </lineage>
</organism>
<evidence type="ECO:0000313" key="4">
    <source>
        <dbReference type="EMBL" id="EBP0560614.1"/>
    </source>
</evidence>
<dbReference type="EMBL" id="AAGKMK010000037">
    <property type="protein sequence ID" value="EBP0560614.1"/>
    <property type="molecule type" value="Genomic_DNA"/>
</dbReference>